<organism evidence="3 4">
    <name type="scientific">Egicoccus halophilus</name>
    <dbReference type="NCBI Taxonomy" id="1670830"/>
    <lineage>
        <taxon>Bacteria</taxon>
        <taxon>Bacillati</taxon>
        <taxon>Actinomycetota</taxon>
        <taxon>Nitriliruptoria</taxon>
        <taxon>Egicoccales</taxon>
        <taxon>Egicoccaceae</taxon>
        <taxon>Egicoccus</taxon>
    </lineage>
</organism>
<dbReference type="EMBL" id="BMHA01000013">
    <property type="protein sequence ID" value="GGI08823.1"/>
    <property type="molecule type" value="Genomic_DNA"/>
</dbReference>
<evidence type="ECO:0000256" key="1">
    <source>
        <dbReference type="SAM" id="MobiDB-lite"/>
    </source>
</evidence>
<comment type="caution">
    <text evidence="3">The sequence shown here is derived from an EMBL/GenBank/DDBJ whole genome shotgun (WGS) entry which is preliminary data.</text>
</comment>
<dbReference type="CDD" id="cd07438">
    <property type="entry name" value="PHP_HisPPase_AMP"/>
    <property type="match status" value="1"/>
</dbReference>
<dbReference type="RefSeq" id="WP_130648787.1">
    <property type="nucleotide sequence ID" value="NZ_BMHA01000013.1"/>
</dbReference>
<dbReference type="InterPro" id="IPR004013">
    <property type="entry name" value="PHP_dom"/>
</dbReference>
<protein>
    <submittedName>
        <fullName evidence="3">Phosphatase</fullName>
    </submittedName>
</protein>
<dbReference type="PANTHER" id="PTHR42924">
    <property type="entry name" value="EXONUCLEASE"/>
    <property type="match status" value="1"/>
</dbReference>
<name>A0A8J3ACW0_9ACTN</name>
<dbReference type="Proteomes" id="UP000650511">
    <property type="component" value="Unassembled WGS sequence"/>
</dbReference>
<feature type="compositionally biased region" description="Low complexity" evidence="1">
    <location>
        <begin position="9"/>
        <end position="18"/>
    </location>
</feature>
<dbReference type="GO" id="GO:0004534">
    <property type="term" value="F:5'-3' RNA exonuclease activity"/>
    <property type="evidence" value="ECO:0007669"/>
    <property type="project" value="TreeGrafter"/>
</dbReference>
<proteinExistence type="predicted"/>
<dbReference type="InterPro" id="IPR016195">
    <property type="entry name" value="Pol/histidinol_Pase-like"/>
</dbReference>
<dbReference type="SMART" id="SM00481">
    <property type="entry name" value="POLIIIAc"/>
    <property type="match status" value="1"/>
</dbReference>
<feature type="domain" description="Polymerase/histidinol phosphatase N-terminal" evidence="2">
    <location>
        <begin position="4"/>
        <end position="69"/>
    </location>
</feature>
<evidence type="ECO:0000313" key="4">
    <source>
        <dbReference type="Proteomes" id="UP000650511"/>
    </source>
</evidence>
<dbReference type="GO" id="GO:0035312">
    <property type="term" value="F:5'-3' DNA exonuclease activity"/>
    <property type="evidence" value="ECO:0007669"/>
    <property type="project" value="TreeGrafter"/>
</dbReference>
<dbReference type="Gene3D" id="3.20.20.140">
    <property type="entry name" value="Metal-dependent hydrolases"/>
    <property type="match status" value="1"/>
</dbReference>
<dbReference type="SUPFAM" id="SSF89550">
    <property type="entry name" value="PHP domain-like"/>
    <property type="match status" value="1"/>
</dbReference>
<accession>A0A8J3ACW0</accession>
<evidence type="ECO:0000259" key="2">
    <source>
        <dbReference type="SMART" id="SM00481"/>
    </source>
</evidence>
<sequence>MAGFDLHTHTTFSDGTTTPEQNVRDAVELGLEGLGVTDHDTTASYGPATAAADGTGLEVVLGTEFSAELDGSSVHVLGYWIDPGYGPLVDELERLRNEREDRARAIVEKFHALGIEVAFARVQELAGEAPIGRPHLAQAVVETGAAPDTRTVFDRWLADGGPAYVEKHAVTPERAVELLVASGGVAVLAHPGLFGVPGEPGRGAPANDGRALGPGLADEVVERMAAGGLAGIEADHPDHTDEHRRRYRDLASGLGLEVTAGSDYHGAGKDNPLGRATTEREVVERLRTWRRA</sequence>
<evidence type="ECO:0000313" key="3">
    <source>
        <dbReference type="EMBL" id="GGI08823.1"/>
    </source>
</evidence>
<reference evidence="3" key="2">
    <citation type="submission" date="2020-09" db="EMBL/GenBank/DDBJ databases">
        <authorList>
            <person name="Sun Q."/>
            <person name="Zhou Y."/>
        </authorList>
    </citation>
    <scope>NUCLEOTIDE SEQUENCE</scope>
    <source>
        <strain evidence="3">CGMCC 1.14988</strain>
    </source>
</reference>
<dbReference type="Gene3D" id="1.10.150.650">
    <property type="match status" value="1"/>
</dbReference>
<gene>
    <name evidence="3" type="ORF">GCM10011354_31010</name>
</gene>
<dbReference type="AlphaFoldDB" id="A0A8J3ACW0"/>
<reference evidence="3" key="1">
    <citation type="journal article" date="2014" name="Int. J. Syst. Evol. Microbiol.">
        <title>Complete genome sequence of Corynebacterium casei LMG S-19264T (=DSM 44701T), isolated from a smear-ripened cheese.</title>
        <authorList>
            <consortium name="US DOE Joint Genome Institute (JGI-PGF)"/>
            <person name="Walter F."/>
            <person name="Albersmeier A."/>
            <person name="Kalinowski J."/>
            <person name="Ruckert C."/>
        </authorList>
    </citation>
    <scope>NUCLEOTIDE SEQUENCE</scope>
    <source>
        <strain evidence="3">CGMCC 1.14988</strain>
    </source>
</reference>
<dbReference type="PANTHER" id="PTHR42924:SF3">
    <property type="entry name" value="POLYMERASE_HISTIDINOL PHOSPHATASE N-TERMINAL DOMAIN-CONTAINING PROTEIN"/>
    <property type="match status" value="1"/>
</dbReference>
<feature type="region of interest" description="Disordered" evidence="1">
    <location>
        <begin position="1"/>
        <end position="22"/>
    </location>
</feature>
<keyword evidence="4" id="KW-1185">Reference proteome</keyword>
<dbReference type="OrthoDB" id="9804333at2"/>
<dbReference type="Pfam" id="PF02811">
    <property type="entry name" value="PHP"/>
    <property type="match status" value="1"/>
</dbReference>
<dbReference type="InterPro" id="IPR003141">
    <property type="entry name" value="Pol/His_phosphatase_N"/>
</dbReference>
<dbReference type="InterPro" id="IPR052018">
    <property type="entry name" value="PHP_domain"/>
</dbReference>